<comment type="caution">
    <text evidence="1">The sequence shown here is derived from an EMBL/GenBank/DDBJ whole genome shotgun (WGS) entry which is preliminary data.</text>
</comment>
<dbReference type="AlphaFoldDB" id="A0A3M7QU33"/>
<keyword evidence="2" id="KW-1185">Reference proteome</keyword>
<gene>
    <name evidence="1" type="ORF">BpHYR1_052567</name>
</gene>
<organism evidence="1 2">
    <name type="scientific">Brachionus plicatilis</name>
    <name type="common">Marine rotifer</name>
    <name type="synonym">Brachionus muelleri</name>
    <dbReference type="NCBI Taxonomy" id="10195"/>
    <lineage>
        <taxon>Eukaryota</taxon>
        <taxon>Metazoa</taxon>
        <taxon>Spiralia</taxon>
        <taxon>Gnathifera</taxon>
        <taxon>Rotifera</taxon>
        <taxon>Eurotatoria</taxon>
        <taxon>Monogononta</taxon>
        <taxon>Pseudotrocha</taxon>
        <taxon>Ploima</taxon>
        <taxon>Brachionidae</taxon>
        <taxon>Brachionus</taxon>
    </lineage>
</organism>
<evidence type="ECO:0000313" key="2">
    <source>
        <dbReference type="Proteomes" id="UP000276133"/>
    </source>
</evidence>
<sequence>MIIFFRNDTPLIDAMQALVTSNEQLLFVYPNQIRVPLKCELSISFDKMPIISPRLSYKLIPYSLMP</sequence>
<evidence type="ECO:0000313" key="1">
    <source>
        <dbReference type="EMBL" id="RNA14880.1"/>
    </source>
</evidence>
<dbReference type="EMBL" id="REGN01005095">
    <property type="protein sequence ID" value="RNA14880.1"/>
    <property type="molecule type" value="Genomic_DNA"/>
</dbReference>
<dbReference type="Proteomes" id="UP000276133">
    <property type="component" value="Unassembled WGS sequence"/>
</dbReference>
<reference evidence="1 2" key="1">
    <citation type="journal article" date="2018" name="Sci. Rep.">
        <title>Genomic signatures of local adaptation to the degree of environmental predictability in rotifers.</title>
        <authorList>
            <person name="Franch-Gras L."/>
            <person name="Hahn C."/>
            <person name="Garcia-Roger E.M."/>
            <person name="Carmona M.J."/>
            <person name="Serra M."/>
            <person name="Gomez A."/>
        </authorList>
    </citation>
    <scope>NUCLEOTIDE SEQUENCE [LARGE SCALE GENOMIC DNA]</scope>
    <source>
        <strain evidence="1">HYR1</strain>
    </source>
</reference>
<name>A0A3M7QU33_BRAPC</name>
<protein>
    <submittedName>
        <fullName evidence="1">Uncharacterized protein</fullName>
    </submittedName>
</protein>
<accession>A0A3M7QU33</accession>
<proteinExistence type="predicted"/>